<dbReference type="InterPro" id="IPR027266">
    <property type="entry name" value="TrmE/GcvT-like"/>
</dbReference>
<feature type="domain" description="GCVT N-terminal" evidence="1">
    <location>
        <begin position="9"/>
        <end position="261"/>
    </location>
</feature>
<evidence type="ECO:0000313" key="4">
    <source>
        <dbReference type="Proteomes" id="UP001595445"/>
    </source>
</evidence>
<evidence type="ECO:0000259" key="2">
    <source>
        <dbReference type="Pfam" id="PF08669"/>
    </source>
</evidence>
<reference evidence="4" key="1">
    <citation type="journal article" date="2019" name="Int. J. Syst. Evol. Microbiol.">
        <title>The Global Catalogue of Microorganisms (GCM) 10K type strain sequencing project: providing services to taxonomists for standard genome sequencing and annotation.</title>
        <authorList>
            <consortium name="The Broad Institute Genomics Platform"/>
            <consortium name="The Broad Institute Genome Sequencing Center for Infectious Disease"/>
            <person name="Wu L."/>
            <person name="Ma J."/>
        </authorList>
    </citation>
    <scope>NUCLEOTIDE SEQUENCE [LARGE SCALE GENOMIC DNA]</scope>
    <source>
        <strain evidence="4">KCTC 62102</strain>
    </source>
</reference>
<dbReference type="EMBL" id="JBHRSM010000025">
    <property type="protein sequence ID" value="MFC3087642.1"/>
    <property type="molecule type" value="Genomic_DNA"/>
</dbReference>
<dbReference type="InterPro" id="IPR006222">
    <property type="entry name" value="GCVT_N"/>
</dbReference>
<dbReference type="SUPFAM" id="SSF103025">
    <property type="entry name" value="Folate-binding domain"/>
    <property type="match status" value="1"/>
</dbReference>
<comment type="caution">
    <text evidence="3">The sequence shown here is derived from an EMBL/GenBank/DDBJ whole genome shotgun (WGS) entry which is preliminary data.</text>
</comment>
<dbReference type="Pfam" id="PF08669">
    <property type="entry name" value="GCV_T_C"/>
    <property type="match status" value="1"/>
</dbReference>
<sequence length="365" mass="40143">MAKRISALEDTHRALGAGLGEWNDMDVPWSYAHPAEQQLDAVRESAGLFDLTGLKKIWVKGPDAAAVIDKVSPRDMSKVTRGKAAYVPILTDEGTICDDTIIYRIADDKYLFVYGTGTGADRLALAAKGRNVTLEKDDDLHTLSLQGPKSMPLLKANARADIAALDFFDLTETELFGHKVIVSRTGYSGERGYEIFVDRKDAVPLWNSILKAGEKDGMVPCSFTCLNKGRMEAGLLFYPFDMNEAHTPWEVGLGWAVSRKKPDYLGREAALQKQGKETFRLTGASAPSKEGIIAGGTDLYLNGEKVGVVSSSEYSHRLGRSLGLVHVRPDLKEGARLKLGNEANAAEVTLEELPFYDKEKKRMRM</sequence>
<name>A0ABV7DZ38_9RHOB</name>
<evidence type="ECO:0000259" key="1">
    <source>
        <dbReference type="Pfam" id="PF01571"/>
    </source>
</evidence>
<accession>A0ABV7DZ38</accession>
<gene>
    <name evidence="3" type="ORF">ACFOD6_16465</name>
</gene>
<dbReference type="SUPFAM" id="SSF101790">
    <property type="entry name" value="Aminomethyltransferase beta-barrel domain"/>
    <property type="match status" value="1"/>
</dbReference>
<protein>
    <submittedName>
        <fullName evidence="3">Aminomethyltransferase family protein</fullName>
    </submittedName>
</protein>
<dbReference type="Gene3D" id="3.30.1360.120">
    <property type="entry name" value="Probable tRNA modification gtpase trme, domain 1"/>
    <property type="match status" value="1"/>
</dbReference>
<proteinExistence type="predicted"/>
<dbReference type="PANTHER" id="PTHR43757">
    <property type="entry name" value="AMINOMETHYLTRANSFERASE"/>
    <property type="match status" value="1"/>
</dbReference>
<dbReference type="PANTHER" id="PTHR43757:SF2">
    <property type="entry name" value="AMINOMETHYLTRANSFERASE, MITOCHONDRIAL"/>
    <property type="match status" value="1"/>
</dbReference>
<feature type="domain" description="Aminomethyltransferase C-terminal" evidence="2">
    <location>
        <begin position="290"/>
        <end position="357"/>
    </location>
</feature>
<dbReference type="InterPro" id="IPR028896">
    <property type="entry name" value="GcvT/YgfZ/DmdA"/>
</dbReference>
<dbReference type="InterPro" id="IPR029043">
    <property type="entry name" value="GcvT/YgfZ_C"/>
</dbReference>
<dbReference type="Proteomes" id="UP001595445">
    <property type="component" value="Unassembled WGS sequence"/>
</dbReference>
<dbReference type="Pfam" id="PF01571">
    <property type="entry name" value="GCV_T"/>
    <property type="match status" value="1"/>
</dbReference>
<evidence type="ECO:0000313" key="3">
    <source>
        <dbReference type="EMBL" id="MFC3087642.1"/>
    </source>
</evidence>
<dbReference type="PIRSF" id="PIRSF006487">
    <property type="entry name" value="GcvT"/>
    <property type="match status" value="1"/>
</dbReference>
<organism evidence="3 4">
    <name type="scientific">Tabrizicola soli</name>
    <dbReference type="NCBI Taxonomy" id="2185115"/>
    <lineage>
        <taxon>Bacteria</taxon>
        <taxon>Pseudomonadati</taxon>
        <taxon>Pseudomonadota</taxon>
        <taxon>Alphaproteobacteria</taxon>
        <taxon>Rhodobacterales</taxon>
        <taxon>Paracoccaceae</taxon>
        <taxon>Tabrizicola</taxon>
    </lineage>
</organism>
<keyword evidence="4" id="KW-1185">Reference proteome</keyword>
<dbReference type="InterPro" id="IPR013977">
    <property type="entry name" value="GcvT_C"/>
</dbReference>
<dbReference type="RefSeq" id="WP_197641440.1">
    <property type="nucleotide sequence ID" value="NZ_JAEACP010000001.1"/>
</dbReference>